<evidence type="ECO:0000256" key="5">
    <source>
        <dbReference type="ARBA" id="ARBA00022989"/>
    </source>
</evidence>
<dbReference type="PANTHER" id="PTHR33932">
    <property type="entry name" value="NA(+)/H(+) ANTIPORTER SUBUNIT B"/>
    <property type="match status" value="1"/>
</dbReference>
<dbReference type="RefSeq" id="WP_160718322.1">
    <property type="nucleotide sequence ID" value="NZ_SUMG01000001.1"/>
</dbReference>
<keyword evidence="4 7" id="KW-0812">Transmembrane</keyword>
<evidence type="ECO:0000313" key="10">
    <source>
        <dbReference type="Proteomes" id="UP000449710"/>
    </source>
</evidence>
<feature type="transmembrane region" description="Helical" evidence="7">
    <location>
        <begin position="73"/>
        <end position="92"/>
    </location>
</feature>
<protein>
    <submittedName>
        <fullName evidence="9">Sodium:proton antiporter</fullName>
    </submittedName>
</protein>
<keyword evidence="5 7" id="KW-1133">Transmembrane helix</keyword>
<keyword evidence="3" id="KW-1003">Cell membrane</keyword>
<name>A0AA44BC50_9CLOT</name>
<feature type="transmembrane region" description="Helical" evidence="7">
    <location>
        <begin position="12"/>
        <end position="30"/>
    </location>
</feature>
<evidence type="ECO:0000256" key="2">
    <source>
        <dbReference type="ARBA" id="ARBA00009425"/>
    </source>
</evidence>
<evidence type="ECO:0000313" key="9">
    <source>
        <dbReference type="EMBL" id="NBG87014.1"/>
    </source>
</evidence>
<keyword evidence="6 7" id="KW-0472">Membrane</keyword>
<accession>A0AA44BC50</accession>
<dbReference type="GO" id="GO:0005886">
    <property type="term" value="C:plasma membrane"/>
    <property type="evidence" value="ECO:0007669"/>
    <property type="project" value="UniProtKB-SubCell"/>
</dbReference>
<dbReference type="AlphaFoldDB" id="A0AA44BC50"/>
<evidence type="ECO:0000259" key="8">
    <source>
        <dbReference type="Pfam" id="PF04039"/>
    </source>
</evidence>
<dbReference type="InterPro" id="IPR007182">
    <property type="entry name" value="MnhB"/>
</dbReference>
<dbReference type="PANTHER" id="PTHR33932:SF4">
    <property type="entry name" value="NA(+)_H(+) ANTIPORTER SUBUNIT B"/>
    <property type="match status" value="1"/>
</dbReference>
<evidence type="ECO:0000256" key="7">
    <source>
        <dbReference type="SAM" id="Phobius"/>
    </source>
</evidence>
<comment type="subcellular location">
    <subcellularLocation>
        <location evidence="1">Cell membrane</location>
        <topology evidence="1">Multi-pass membrane protein</topology>
    </subcellularLocation>
</comment>
<evidence type="ECO:0000256" key="6">
    <source>
        <dbReference type="ARBA" id="ARBA00023136"/>
    </source>
</evidence>
<proteinExistence type="inferred from homology"/>
<dbReference type="Pfam" id="PF04039">
    <property type="entry name" value="MnhB"/>
    <property type="match status" value="1"/>
</dbReference>
<reference evidence="9 10" key="1">
    <citation type="submission" date="2019-04" db="EMBL/GenBank/DDBJ databases">
        <title>Isachenkonia alkalipeptolytica gen. nov. sp. nov. a new anaerobic, alkiliphilic organothrophic bacterium capable to reduce synthesized ferrihydrite isolated from a soda lake.</title>
        <authorList>
            <person name="Toshchakov S.V."/>
            <person name="Zavarzina D.G."/>
            <person name="Zhilina T.N."/>
            <person name="Kostrikina N.A."/>
            <person name="Kublanov I.V."/>
        </authorList>
    </citation>
    <scope>NUCLEOTIDE SEQUENCE [LARGE SCALE GENOMIC DNA]</scope>
    <source>
        <strain evidence="9 10">Z-1701</strain>
    </source>
</reference>
<feature type="transmembrane region" description="Helical" evidence="7">
    <location>
        <begin position="36"/>
        <end position="53"/>
    </location>
</feature>
<organism evidence="9 10">
    <name type="scientific">Isachenkonia alkalipeptolytica</name>
    <dbReference type="NCBI Taxonomy" id="2565777"/>
    <lineage>
        <taxon>Bacteria</taxon>
        <taxon>Bacillati</taxon>
        <taxon>Bacillota</taxon>
        <taxon>Clostridia</taxon>
        <taxon>Eubacteriales</taxon>
        <taxon>Clostridiaceae</taxon>
        <taxon>Isachenkonia</taxon>
    </lineage>
</organism>
<keyword evidence="10" id="KW-1185">Reference proteome</keyword>
<dbReference type="Proteomes" id="UP000449710">
    <property type="component" value="Unassembled WGS sequence"/>
</dbReference>
<feature type="domain" description="Na+/H+ antiporter MnhB subunit-related protein" evidence="8">
    <location>
        <begin position="5"/>
        <end position="129"/>
    </location>
</feature>
<comment type="caution">
    <text evidence="9">The sequence shown here is derived from an EMBL/GenBank/DDBJ whole genome shotgun (WGS) entry which is preliminary data.</text>
</comment>
<dbReference type="InterPro" id="IPR050622">
    <property type="entry name" value="CPA3_antiporter_subunitB"/>
</dbReference>
<evidence type="ECO:0000256" key="3">
    <source>
        <dbReference type="ARBA" id="ARBA00022475"/>
    </source>
</evidence>
<evidence type="ECO:0000256" key="4">
    <source>
        <dbReference type="ARBA" id="ARBA00022692"/>
    </source>
</evidence>
<sequence length="140" mass="15413">MDDLIVKTIIRIVTPFIYLYGTYIILNASASPGGSFAGGAIMGSAIVLYTIVFGLAKAEKKVPDRIGKLKREVLLCFILMAFVVVFMGYDVLQLREAGAYQIAYGEKVQVEMLSLVNMGIAFKVAVTLISLFHVFIKEDH</sequence>
<comment type="similarity">
    <text evidence="2">Belongs to the CPA3 antiporters (TC 2.A.63) subunit B family.</text>
</comment>
<dbReference type="EMBL" id="SUMG01000001">
    <property type="protein sequence ID" value="NBG87014.1"/>
    <property type="molecule type" value="Genomic_DNA"/>
</dbReference>
<gene>
    <name evidence="9" type="ORF">ISALK_00730</name>
</gene>
<evidence type="ECO:0000256" key="1">
    <source>
        <dbReference type="ARBA" id="ARBA00004651"/>
    </source>
</evidence>
<feature type="transmembrane region" description="Helical" evidence="7">
    <location>
        <begin position="112"/>
        <end position="136"/>
    </location>
</feature>